<protein>
    <recommendedName>
        <fullName evidence="6">Dynamin N-terminal domain-containing protein</fullName>
    </recommendedName>
</protein>
<dbReference type="GO" id="GO:0003924">
    <property type="term" value="F:GTPase activity"/>
    <property type="evidence" value="ECO:0007669"/>
    <property type="project" value="InterPro"/>
</dbReference>
<gene>
    <name evidence="7" type="ORF">GALMADRAFT_230492</name>
</gene>
<dbReference type="GO" id="GO:0007005">
    <property type="term" value="P:mitochondrion organization"/>
    <property type="evidence" value="ECO:0007669"/>
    <property type="project" value="UniProtKB-ARBA"/>
</dbReference>
<dbReference type="EMBL" id="KL142400">
    <property type="protein sequence ID" value="KDR69840.1"/>
    <property type="molecule type" value="Genomic_DNA"/>
</dbReference>
<evidence type="ECO:0000256" key="1">
    <source>
        <dbReference type="ARBA" id="ARBA00004370"/>
    </source>
</evidence>
<dbReference type="SUPFAM" id="SSF52540">
    <property type="entry name" value="P-loop containing nucleoside triphosphate hydrolases"/>
    <property type="match status" value="1"/>
</dbReference>
<evidence type="ECO:0000256" key="2">
    <source>
        <dbReference type="ARBA" id="ARBA00022741"/>
    </source>
</evidence>
<dbReference type="AlphaFoldDB" id="A0A067SFX8"/>
<dbReference type="Proteomes" id="UP000027222">
    <property type="component" value="Unassembled WGS sequence"/>
</dbReference>
<dbReference type="GO" id="GO:0005525">
    <property type="term" value="F:GTP binding"/>
    <property type="evidence" value="ECO:0007669"/>
    <property type="project" value="UniProtKB-KW"/>
</dbReference>
<accession>A0A067SFX8</accession>
<dbReference type="InterPro" id="IPR045063">
    <property type="entry name" value="Dynamin_N"/>
</dbReference>
<evidence type="ECO:0000256" key="5">
    <source>
        <dbReference type="ARBA" id="ARBA00023136"/>
    </source>
</evidence>
<organism evidence="7 8">
    <name type="scientific">Galerina marginata (strain CBS 339.88)</name>
    <dbReference type="NCBI Taxonomy" id="685588"/>
    <lineage>
        <taxon>Eukaryota</taxon>
        <taxon>Fungi</taxon>
        <taxon>Dikarya</taxon>
        <taxon>Basidiomycota</taxon>
        <taxon>Agaricomycotina</taxon>
        <taxon>Agaricomycetes</taxon>
        <taxon>Agaricomycetidae</taxon>
        <taxon>Agaricales</taxon>
        <taxon>Agaricineae</taxon>
        <taxon>Strophariaceae</taxon>
        <taxon>Galerina</taxon>
    </lineage>
</organism>
<proteinExistence type="predicted"/>
<evidence type="ECO:0000256" key="3">
    <source>
        <dbReference type="ARBA" id="ARBA00022801"/>
    </source>
</evidence>
<dbReference type="PANTHER" id="PTHR10465:SF0">
    <property type="entry name" value="SARCALUMENIN"/>
    <property type="match status" value="1"/>
</dbReference>
<evidence type="ECO:0000259" key="6">
    <source>
        <dbReference type="Pfam" id="PF00350"/>
    </source>
</evidence>
<dbReference type="Gene3D" id="3.40.50.300">
    <property type="entry name" value="P-loop containing nucleotide triphosphate hydrolases"/>
    <property type="match status" value="2"/>
</dbReference>
<evidence type="ECO:0000256" key="4">
    <source>
        <dbReference type="ARBA" id="ARBA00023134"/>
    </source>
</evidence>
<comment type="subcellular location">
    <subcellularLocation>
        <location evidence="1">Membrane</location>
    </subcellularLocation>
</comment>
<sequence length="639" mass="71702">MPIDTGNLVRLLSTLTYVITALQKQYDDYDKLQANKQESIITFWNAVSRLTDDLRTYQEFVKVLHERQSVFASFITGNSADWDRFESALGDIQSKYRELQGHEPSGPGPERKGVAKRIMAPLIFIDVLNSSIKRIGDATAGLESDAEALERAYQRLRASYMIHIISSYQDVIPQKLGTILSDSSALLKAIDTVVSSFNKTPFHLSTTTVAPETLFKLNQDRDVADRVTNAMKAEGDSWAESLIHSNSIDEFSRIQRHTMELLWAACIPQMESEELKFARSGDERISDNGLKELSSALKSAVARADKQSFSIAFCGMVKAGKSLFLNAMMSQTILPSDELPSTAWPCRLRHVPNQSIPTLMFDPKPFQEGLNNLQDKKIGSKMQDYKPLSDDPFDDTGDTNVLDPLMTESEDYAGIYYNWKDLHQKTRENLLEFENPNFKLLSNVEGRDQVAKLLGQLNDIVRLCHRFKLGFPAGSGEWPLLCVEFASLRDRSIEGTFEFIDLPGLGEEFDSFSYQDMITRVATQANAVVPIVSFKEIAKQDWRKLPVIISSGLKTRASMVICTHFDQISQSNLDEQIATVAKVFWSEPSAATHRVIPCSSKMGLSAAHLRHHLADKLPEFSSIYNANPDDIRYPVSISG</sequence>
<feature type="domain" description="Dynamin N-terminal" evidence="6">
    <location>
        <begin position="311"/>
        <end position="545"/>
    </location>
</feature>
<evidence type="ECO:0000313" key="8">
    <source>
        <dbReference type="Proteomes" id="UP000027222"/>
    </source>
</evidence>
<dbReference type="OrthoDB" id="3266674at2759"/>
<dbReference type="InterPro" id="IPR027094">
    <property type="entry name" value="Mitofusin_fam"/>
</dbReference>
<dbReference type="HOGENOM" id="CLU_412833_0_0_1"/>
<keyword evidence="8" id="KW-1185">Reference proteome</keyword>
<dbReference type="InterPro" id="IPR027417">
    <property type="entry name" value="P-loop_NTPase"/>
</dbReference>
<dbReference type="PANTHER" id="PTHR10465">
    <property type="entry name" value="TRANSMEMBRANE GTPASE FZO1"/>
    <property type="match status" value="1"/>
</dbReference>
<keyword evidence="5" id="KW-0472">Membrane</keyword>
<dbReference type="GO" id="GO:0016020">
    <property type="term" value="C:membrane"/>
    <property type="evidence" value="ECO:0007669"/>
    <property type="project" value="UniProtKB-SubCell"/>
</dbReference>
<name>A0A067SFX8_GALM3</name>
<reference evidence="8" key="1">
    <citation type="journal article" date="2014" name="Proc. Natl. Acad. Sci. U.S.A.">
        <title>Extensive sampling of basidiomycete genomes demonstrates inadequacy of the white-rot/brown-rot paradigm for wood decay fungi.</title>
        <authorList>
            <person name="Riley R."/>
            <person name="Salamov A.A."/>
            <person name="Brown D.W."/>
            <person name="Nagy L.G."/>
            <person name="Floudas D."/>
            <person name="Held B.W."/>
            <person name="Levasseur A."/>
            <person name="Lombard V."/>
            <person name="Morin E."/>
            <person name="Otillar R."/>
            <person name="Lindquist E.A."/>
            <person name="Sun H."/>
            <person name="LaButti K.M."/>
            <person name="Schmutz J."/>
            <person name="Jabbour D."/>
            <person name="Luo H."/>
            <person name="Baker S.E."/>
            <person name="Pisabarro A.G."/>
            <person name="Walton J.D."/>
            <person name="Blanchette R.A."/>
            <person name="Henrissat B."/>
            <person name="Martin F."/>
            <person name="Cullen D."/>
            <person name="Hibbett D.S."/>
            <person name="Grigoriev I.V."/>
        </authorList>
    </citation>
    <scope>NUCLEOTIDE SEQUENCE [LARGE SCALE GENOMIC DNA]</scope>
    <source>
        <strain evidence="8">CBS 339.88</strain>
    </source>
</reference>
<keyword evidence="2" id="KW-0547">Nucleotide-binding</keyword>
<dbReference type="Pfam" id="PF00350">
    <property type="entry name" value="Dynamin_N"/>
    <property type="match status" value="1"/>
</dbReference>
<keyword evidence="4" id="KW-0342">GTP-binding</keyword>
<keyword evidence="3" id="KW-0378">Hydrolase</keyword>
<evidence type="ECO:0000313" key="7">
    <source>
        <dbReference type="EMBL" id="KDR69840.1"/>
    </source>
</evidence>